<sequence length="230" mass="26149">MEASVSLSDFSPVLAHDILQKKLGPRQVAQQFLYCPAPGCEFAVECLGGDERKLEGPGGTGNSKSNEEKIRKLAKQSLDKYIHYYERWIGNHNSRKKALADIEELQTKHLEKLRDIHYCTMSQLQFIKDALVQVAECRRILKWSYAYGYYFPENEPAKNEFFEYIQGEAEMNLERLHGSVEQELSKHSSKEAPPTEFTSYSAKVVDLTKVTRAYFQNLGTALANGLTDGN</sequence>
<name>A0AAV1CDC8_OLDCO</name>
<evidence type="ECO:0000313" key="3">
    <source>
        <dbReference type="Proteomes" id="UP001161247"/>
    </source>
</evidence>
<evidence type="ECO:0000313" key="2">
    <source>
        <dbReference type="EMBL" id="CAI9093457.1"/>
    </source>
</evidence>
<dbReference type="Pfam" id="PF19422">
    <property type="entry name" value="Ariadne"/>
    <property type="match status" value="1"/>
</dbReference>
<dbReference type="Gene3D" id="1.20.120.1750">
    <property type="match status" value="1"/>
</dbReference>
<dbReference type="Proteomes" id="UP001161247">
    <property type="component" value="Chromosome 2"/>
</dbReference>
<gene>
    <name evidence="2" type="ORF">OLC1_LOCUS4859</name>
</gene>
<dbReference type="AlphaFoldDB" id="A0AAV1CDC8"/>
<dbReference type="EMBL" id="OX459119">
    <property type="protein sequence ID" value="CAI9093457.1"/>
    <property type="molecule type" value="Genomic_DNA"/>
</dbReference>
<feature type="domain" description="Ariadne" evidence="1">
    <location>
        <begin position="80"/>
        <end position="215"/>
    </location>
</feature>
<accession>A0AAV1CDC8</accession>
<proteinExistence type="predicted"/>
<dbReference type="InterPro" id="IPR045840">
    <property type="entry name" value="Ariadne"/>
</dbReference>
<keyword evidence="3" id="KW-1185">Reference proteome</keyword>
<evidence type="ECO:0000259" key="1">
    <source>
        <dbReference type="Pfam" id="PF19422"/>
    </source>
</evidence>
<organism evidence="2 3">
    <name type="scientific">Oldenlandia corymbosa var. corymbosa</name>
    <dbReference type="NCBI Taxonomy" id="529605"/>
    <lineage>
        <taxon>Eukaryota</taxon>
        <taxon>Viridiplantae</taxon>
        <taxon>Streptophyta</taxon>
        <taxon>Embryophyta</taxon>
        <taxon>Tracheophyta</taxon>
        <taxon>Spermatophyta</taxon>
        <taxon>Magnoliopsida</taxon>
        <taxon>eudicotyledons</taxon>
        <taxon>Gunneridae</taxon>
        <taxon>Pentapetalae</taxon>
        <taxon>asterids</taxon>
        <taxon>lamiids</taxon>
        <taxon>Gentianales</taxon>
        <taxon>Rubiaceae</taxon>
        <taxon>Rubioideae</taxon>
        <taxon>Spermacoceae</taxon>
        <taxon>Hedyotis-Oldenlandia complex</taxon>
        <taxon>Oldenlandia</taxon>
    </lineage>
</organism>
<reference evidence="2" key="1">
    <citation type="submission" date="2023-03" db="EMBL/GenBank/DDBJ databases">
        <authorList>
            <person name="Julca I."/>
        </authorList>
    </citation>
    <scope>NUCLEOTIDE SEQUENCE</scope>
</reference>
<protein>
    <submittedName>
        <fullName evidence="2">OLC1v1028959C1</fullName>
    </submittedName>
</protein>